<dbReference type="EMBL" id="LLWH01000167">
    <property type="protein sequence ID" value="KQB53438.1"/>
    <property type="molecule type" value="Genomic_DNA"/>
</dbReference>
<dbReference type="RefSeq" id="WP_055103089.1">
    <property type="nucleotide sequence ID" value="NZ_LLWH01000167.1"/>
</dbReference>
<organism evidence="12 13">
    <name type="scientific">Pseudomonas endophytica</name>
    <dbReference type="NCBI Taxonomy" id="1563157"/>
    <lineage>
        <taxon>Bacteria</taxon>
        <taxon>Pseudomonadati</taxon>
        <taxon>Pseudomonadota</taxon>
        <taxon>Gammaproteobacteria</taxon>
        <taxon>Pseudomonadales</taxon>
        <taxon>Pseudomonadaceae</taxon>
        <taxon>Pseudomonas</taxon>
    </lineage>
</organism>
<dbReference type="GO" id="GO:0030288">
    <property type="term" value="C:outer membrane-bounded periplasmic space"/>
    <property type="evidence" value="ECO:0007669"/>
    <property type="project" value="InterPro"/>
</dbReference>
<keyword evidence="6" id="KW-0812">Transmembrane</keyword>
<dbReference type="Pfam" id="PF03544">
    <property type="entry name" value="TonB_C"/>
    <property type="match status" value="1"/>
</dbReference>
<evidence type="ECO:0000256" key="7">
    <source>
        <dbReference type="ARBA" id="ARBA00022927"/>
    </source>
</evidence>
<dbReference type="GO" id="GO:0015031">
    <property type="term" value="P:protein transport"/>
    <property type="evidence" value="ECO:0007669"/>
    <property type="project" value="UniProtKB-UniRule"/>
</dbReference>
<feature type="domain" description="TonB C-terminal" evidence="11">
    <location>
        <begin position="18"/>
        <end position="114"/>
    </location>
</feature>
<evidence type="ECO:0000256" key="4">
    <source>
        <dbReference type="ARBA" id="ARBA00022475"/>
    </source>
</evidence>
<evidence type="ECO:0000256" key="1">
    <source>
        <dbReference type="ARBA" id="ARBA00004383"/>
    </source>
</evidence>
<comment type="caution">
    <text evidence="12">The sequence shown here is derived from an EMBL/GenBank/DDBJ whole genome shotgun (WGS) entry which is preliminary data.</text>
</comment>
<keyword evidence="9" id="KW-0472">Membrane</keyword>
<dbReference type="PROSITE" id="PS52015">
    <property type="entry name" value="TONB_CTD"/>
    <property type="match status" value="1"/>
</dbReference>
<dbReference type="NCBIfam" id="TIGR01352">
    <property type="entry name" value="tonB_Cterm"/>
    <property type="match status" value="1"/>
</dbReference>
<sequence length="226" mass="25226">MRAVVGFILLLVALNTWAADWYPAVLYMVKPEYPEELRRQGLEGEVRVKVAVNGDGSVSDPKIVYSTNPLFAGAALKVMAEWRFASRPLAGDYPQQLIVFVPMLFELESKQRTQQNDQSFDLATTTCLQLNKDVNKYVRSGLNRPLADLAVFRLTQKKLIDGLVTEKYSSEQLAVGLYDLSQGMVKVAQGCQRKITRLYVDQLPPSVKALLVSGGMAIKTEKTYGF</sequence>
<dbReference type="InterPro" id="IPR037682">
    <property type="entry name" value="TonB_C"/>
</dbReference>
<dbReference type="GO" id="GO:0055085">
    <property type="term" value="P:transmembrane transport"/>
    <property type="evidence" value="ECO:0007669"/>
    <property type="project" value="InterPro"/>
</dbReference>
<evidence type="ECO:0000256" key="9">
    <source>
        <dbReference type="ARBA" id="ARBA00023136"/>
    </source>
</evidence>
<name>A0A0Q0T2G7_9PSED</name>
<dbReference type="PANTHER" id="PTHR33446:SF2">
    <property type="entry name" value="PROTEIN TONB"/>
    <property type="match status" value="1"/>
</dbReference>
<dbReference type="InterPro" id="IPR051045">
    <property type="entry name" value="TonB-dependent_transducer"/>
</dbReference>
<evidence type="ECO:0000259" key="11">
    <source>
        <dbReference type="PROSITE" id="PS52015"/>
    </source>
</evidence>
<evidence type="ECO:0000313" key="12">
    <source>
        <dbReference type="EMBL" id="KQB53438.1"/>
    </source>
</evidence>
<accession>A0A0Q0T2G7</accession>
<evidence type="ECO:0000256" key="3">
    <source>
        <dbReference type="ARBA" id="ARBA00022448"/>
    </source>
</evidence>
<dbReference type="InterPro" id="IPR006260">
    <property type="entry name" value="TonB/TolA_C"/>
</dbReference>
<gene>
    <name evidence="12" type="ORF">AQS70_10345</name>
</gene>
<dbReference type="GO" id="GO:0015891">
    <property type="term" value="P:siderophore transport"/>
    <property type="evidence" value="ECO:0007669"/>
    <property type="project" value="InterPro"/>
</dbReference>
<reference evidence="12 13" key="1">
    <citation type="submission" date="2015-10" db="EMBL/GenBank/DDBJ databases">
        <title>Pseudomonas helleri sp. nov. and Pseudomonas weihenstephanensis sp. nov., isolated from raw cows milk.</title>
        <authorList>
            <person name="Von Neubeck M."/>
            <person name="Huptas C."/>
            <person name="Wenning M."/>
            <person name="Scherer S."/>
        </authorList>
    </citation>
    <scope>NUCLEOTIDE SEQUENCE [LARGE SCALE GENOMIC DNA]</scope>
    <source>
        <strain evidence="12 13">BSTT44</strain>
    </source>
</reference>
<dbReference type="AlphaFoldDB" id="A0A0Q0T2G7"/>
<evidence type="ECO:0000256" key="5">
    <source>
        <dbReference type="ARBA" id="ARBA00022519"/>
    </source>
</evidence>
<keyword evidence="7 10" id="KW-0653">Protein transport</keyword>
<dbReference type="Proteomes" id="UP000050342">
    <property type="component" value="Unassembled WGS sequence"/>
</dbReference>
<dbReference type="PRINTS" id="PR01374">
    <property type="entry name" value="TONBPROTEIN"/>
</dbReference>
<proteinExistence type="inferred from homology"/>
<evidence type="ECO:0000256" key="2">
    <source>
        <dbReference type="ARBA" id="ARBA00006555"/>
    </source>
</evidence>
<dbReference type="InterPro" id="IPR003538">
    <property type="entry name" value="TonB"/>
</dbReference>
<evidence type="ECO:0000313" key="13">
    <source>
        <dbReference type="Proteomes" id="UP000050342"/>
    </source>
</evidence>
<keyword evidence="10" id="KW-0735">Signal-anchor</keyword>
<keyword evidence="5 10" id="KW-0997">Cell inner membrane</keyword>
<dbReference type="STRING" id="1563157.AQS70_10345"/>
<protein>
    <recommendedName>
        <fullName evidence="10">Protein TonB</fullName>
    </recommendedName>
</protein>
<dbReference type="GO" id="GO:0098797">
    <property type="term" value="C:plasma membrane protein complex"/>
    <property type="evidence" value="ECO:0007669"/>
    <property type="project" value="TreeGrafter"/>
</dbReference>
<evidence type="ECO:0000256" key="6">
    <source>
        <dbReference type="ARBA" id="ARBA00022692"/>
    </source>
</evidence>
<dbReference type="Gene3D" id="3.30.2420.10">
    <property type="entry name" value="TonB"/>
    <property type="match status" value="1"/>
</dbReference>
<keyword evidence="4 10" id="KW-1003">Cell membrane</keyword>
<keyword evidence="13" id="KW-1185">Reference proteome</keyword>
<dbReference type="GO" id="GO:0031992">
    <property type="term" value="F:energy transducer activity"/>
    <property type="evidence" value="ECO:0007669"/>
    <property type="project" value="InterPro"/>
</dbReference>
<dbReference type="SUPFAM" id="SSF74653">
    <property type="entry name" value="TolA/TonB C-terminal domain"/>
    <property type="match status" value="1"/>
</dbReference>
<keyword evidence="8" id="KW-1133">Transmembrane helix</keyword>
<comment type="similarity">
    <text evidence="2 10">Belongs to the TonB family.</text>
</comment>
<keyword evidence="3 10" id="KW-0813">Transport</keyword>
<evidence type="ECO:0000256" key="8">
    <source>
        <dbReference type="ARBA" id="ARBA00022989"/>
    </source>
</evidence>
<comment type="function">
    <text evidence="10">Interacts with outer membrane receptor proteins that carry out high-affinity binding and energy dependent uptake into the periplasmic space of specific substrates. It could act to transduce energy from the cytoplasmic membrane to specific energy-requiring processes in the outer membrane, resulting in the release into the periplasm of ligands bound by these outer membrane proteins.</text>
</comment>
<comment type="subcellular location">
    <subcellularLocation>
        <location evidence="1 10">Cell inner membrane</location>
        <topology evidence="1 10">Single-pass membrane protein</topology>
        <orientation evidence="1 10">Periplasmic side</orientation>
    </subcellularLocation>
</comment>
<evidence type="ECO:0000256" key="10">
    <source>
        <dbReference type="RuleBase" id="RU362123"/>
    </source>
</evidence>
<dbReference type="PANTHER" id="PTHR33446">
    <property type="entry name" value="PROTEIN TONB-RELATED"/>
    <property type="match status" value="1"/>
</dbReference>